<dbReference type="Proteomes" id="UP001148662">
    <property type="component" value="Unassembled WGS sequence"/>
</dbReference>
<evidence type="ECO:0000313" key="1">
    <source>
        <dbReference type="EMBL" id="KAJ3534849.1"/>
    </source>
</evidence>
<proteinExistence type="predicted"/>
<gene>
    <name evidence="1" type="ORF">NM688_g7071</name>
</gene>
<accession>A0ACC1S9V1</accession>
<organism evidence="1 2">
    <name type="scientific">Phlebia brevispora</name>
    <dbReference type="NCBI Taxonomy" id="194682"/>
    <lineage>
        <taxon>Eukaryota</taxon>
        <taxon>Fungi</taxon>
        <taxon>Dikarya</taxon>
        <taxon>Basidiomycota</taxon>
        <taxon>Agaricomycotina</taxon>
        <taxon>Agaricomycetes</taxon>
        <taxon>Polyporales</taxon>
        <taxon>Meruliaceae</taxon>
        <taxon>Phlebia</taxon>
    </lineage>
</organism>
<name>A0ACC1S9V1_9APHY</name>
<keyword evidence="2" id="KW-1185">Reference proteome</keyword>
<protein>
    <submittedName>
        <fullName evidence="1">Uncharacterized protein</fullName>
    </submittedName>
</protein>
<comment type="caution">
    <text evidence="1">The sequence shown here is derived from an EMBL/GenBank/DDBJ whole genome shotgun (WGS) entry which is preliminary data.</text>
</comment>
<evidence type="ECO:0000313" key="2">
    <source>
        <dbReference type="Proteomes" id="UP001148662"/>
    </source>
</evidence>
<reference evidence="1" key="1">
    <citation type="submission" date="2022-07" db="EMBL/GenBank/DDBJ databases">
        <title>Genome Sequence of Phlebia brevispora.</title>
        <authorList>
            <person name="Buettner E."/>
        </authorList>
    </citation>
    <scope>NUCLEOTIDE SEQUENCE</scope>
    <source>
        <strain evidence="1">MPL23</strain>
    </source>
</reference>
<dbReference type="EMBL" id="JANHOG010001577">
    <property type="protein sequence ID" value="KAJ3534849.1"/>
    <property type="molecule type" value="Genomic_DNA"/>
</dbReference>
<sequence length="241" mass="26822">MVWTSRRPTNSRQRSVATTSTKPPSVIKQDIKRVLDRMQIQYRETRTGYECIHVPSIDVNSVLDSPTPQRGHRKQGSSGSAETETTRKSIGRKSSKLSFGKKSRDREKTSETKEKELPSRPSGGTVLSMTPSSASSSFFHVSSNTHGNADAARSDTLEATTSHGEESSVRPNSPTTPQNITPYTPRLRIDTTNCTAVPYWPDGQRSIRVHWHKFALGPVRDQHSQGSLAPTSWDTVQTFQR</sequence>